<keyword evidence="3" id="KW-0131">Cell cycle</keyword>
<evidence type="ECO:0000259" key="5">
    <source>
        <dbReference type="Pfam" id="PF02984"/>
    </source>
</evidence>
<dbReference type="AlphaFoldDB" id="A0A2H5P6C2"/>
<evidence type="ECO:0000256" key="3">
    <source>
        <dbReference type="ARBA" id="ARBA00023306"/>
    </source>
</evidence>
<proteinExistence type="predicted"/>
<feature type="domain" description="Cyclin C-terminal" evidence="5">
    <location>
        <begin position="197"/>
        <end position="291"/>
    </location>
</feature>
<dbReference type="SUPFAM" id="SSF47954">
    <property type="entry name" value="Cyclin-like"/>
    <property type="match status" value="1"/>
</dbReference>
<dbReference type="Pfam" id="PF00134">
    <property type="entry name" value="Cyclin_N"/>
    <property type="match status" value="1"/>
</dbReference>
<evidence type="ECO:0000313" key="6">
    <source>
        <dbReference type="EMBL" id="GAY47904.1"/>
    </source>
</evidence>
<sequence length="358" mass="41020">MNTESLLCDELWLSDPASTADCYSDRKPKQCNILESCECECDGTSFYKTKEECEEAAIICLDKELSYMPEPGYVEYLDKSNNLPHFRFRAIQWLIKVPIPYVLISYSLHLLFPTNRADIKKSVCVTCVLSPAEWKYWMVELVSVACLSIASKFNDTSSPSLHEIQMEELDYSFQSSTIRRMELTLLQSLGWRLGCITTYSYVELLLMNFDSFEFHLHNELTTLVTKLLLGAVLDARLLKYQPSVVAVSALWCSLDELTASSCAHVAFITRLFNQEQKDDVVKCNMIMKSRLVDPLSNLIGCGQPYSNWPSSPVTVLLRERIDIYDCQVDLSIFNQMQMQMPGSNVTNNLESFKKRRKE</sequence>
<reference evidence="6 7" key="1">
    <citation type="journal article" date="2017" name="Front. Genet.">
        <title>Draft sequencing of the heterozygous diploid genome of Satsuma (Citrus unshiu Marc.) using a hybrid assembly approach.</title>
        <authorList>
            <person name="Shimizu T."/>
            <person name="Tanizawa Y."/>
            <person name="Mochizuki T."/>
            <person name="Nagasaki H."/>
            <person name="Yoshioka T."/>
            <person name="Toyoda A."/>
            <person name="Fujiyama A."/>
            <person name="Kaminuma E."/>
            <person name="Nakamura Y."/>
        </authorList>
    </citation>
    <scope>NUCLEOTIDE SEQUENCE [LARGE SCALE GENOMIC DNA]</scope>
    <source>
        <strain evidence="7">cv. Miyagawa wase</strain>
    </source>
</reference>
<dbReference type="GO" id="GO:0051301">
    <property type="term" value="P:cell division"/>
    <property type="evidence" value="ECO:0007669"/>
    <property type="project" value="UniProtKB-KW"/>
</dbReference>
<evidence type="ECO:0000313" key="7">
    <source>
        <dbReference type="Proteomes" id="UP000236630"/>
    </source>
</evidence>
<dbReference type="EMBL" id="BDQV01000041">
    <property type="protein sequence ID" value="GAY47904.1"/>
    <property type="molecule type" value="Genomic_DNA"/>
</dbReference>
<dbReference type="InterPro" id="IPR039361">
    <property type="entry name" value="Cyclin"/>
</dbReference>
<dbReference type="InterPro" id="IPR006671">
    <property type="entry name" value="Cyclin_N"/>
</dbReference>
<evidence type="ECO:0000256" key="1">
    <source>
        <dbReference type="ARBA" id="ARBA00022618"/>
    </source>
</evidence>
<dbReference type="PANTHER" id="PTHR10177">
    <property type="entry name" value="CYCLINS"/>
    <property type="match status" value="1"/>
</dbReference>
<dbReference type="Gene3D" id="1.10.472.10">
    <property type="entry name" value="Cyclin-like"/>
    <property type="match status" value="2"/>
</dbReference>
<accession>A0A2H5P6C2</accession>
<dbReference type="InterPro" id="IPR004367">
    <property type="entry name" value="Cyclin_C-dom"/>
</dbReference>
<feature type="domain" description="Cyclin N-terminal" evidence="4">
    <location>
        <begin position="62"/>
        <end position="193"/>
    </location>
</feature>
<evidence type="ECO:0000259" key="4">
    <source>
        <dbReference type="Pfam" id="PF00134"/>
    </source>
</evidence>
<name>A0A2H5P6C2_CITUN</name>
<keyword evidence="7" id="KW-1185">Reference proteome</keyword>
<dbReference type="InterPro" id="IPR036915">
    <property type="entry name" value="Cyclin-like_sf"/>
</dbReference>
<evidence type="ECO:0008006" key="8">
    <source>
        <dbReference type="Google" id="ProtNLM"/>
    </source>
</evidence>
<dbReference type="Pfam" id="PF02984">
    <property type="entry name" value="Cyclin_C"/>
    <property type="match status" value="1"/>
</dbReference>
<comment type="caution">
    <text evidence="6">The sequence shown here is derived from an EMBL/GenBank/DDBJ whole genome shotgun (WGS) entry which is preliminary data.</text>
</comment>
<evidence type="ECO:0000256" key="2">
    <source>
        <dbReference type="ARBA" id="ARBA00023127"/>
    </source>
</evidence>
<keyword evidence="1" id="KW-0132">Cell division</keyword>
<protein>
    <recommendedName>
        <fullName evidence="8">Cyclin N-terminal domain-containing protein</fullName>
    </recommendedName>
</protein>
<organism evidence="6 7">
    <name type="scientific">Citrus unshiu</name>
    <name type="common">Satsuma mandarin</name>
    <name type="synonym">Citrus nobilis var. unshiu</name>
    <dbReference type="NCBI Taxonomy" id="55188"/>
    <lineage>
        <taxon>Eukaryota</taxon>
        <taxon>Viridiplantae</taxon>
        <taxon>Streptophyta</taxon>
        <taxon>Embryophyta</taxon>
        <taxon>Tracheophyta</taxon>
        <taxon>Spermatophyta</taxon>
        <taxon>Magnoliopsida</taxon>
        <taxon>eudicotyledons</taxon>
        <taxon>Gunneridae</taxon>
        <taxon>Pentapetalae</taxon>
        <taxon>rosids</taxon>
        <taxon>malvids</taxon>
        <taxon>Sapindales</taxon>
        <taxon>Rutaceae</taxon>
        <taxon>Aurantioideae</taxon>
        <taxon>Citrus</taxon>
    </lineage>
</organism>
<dbReference type="STRING" id="55188.A0A2H5P6C2"/>
<keyword evidence="2" id="KW-0195">Cyclin</keyword>
<gene>
    <name evidence="6" type="ORF">CUMW_107890</name>
</gene>
<dbReference type="Proteomes" id="UP000236630">
    <property type="component" value="Unassembled WGS sequence"/>
</dbReference>